<evidence type="ECO:0000256" key="2">
    <source>
        <dbReference type="HAMAP-Rule" id="MF_01678"/>
    </source>
</evidence>
<proteinExistence type="inferred from homology"/>
<accession>A0ABT3Q049</accession>
<dbReference type="Proteomes" id="UP001207337">
    <property type="component" value="Unassembled WGS sequence"/>
</dbReference>
<dbReference type="PANTHER" id="PTHR43475">
    <property type="entry name" value="METHYLTHIORIBOSE-1-PHOSPHATE ISOMERASE"/>
    <property type="match status" value="1"/>
</dbReference>
<dbReference type="InterPro" id="IPR042529">
    <property type="entry name" value="IF_2B-like_C"/>
</dbReference>
<evidence type="ECO:0000313" key="3">
    <source>
        <dbReference type="EMBL" id="MCW9713433.1"/>
    </source>
</evidence>
<dbReference type="InterPro" id="IPR027363">
    <property type="entry name" value="M1Pi_N"/>
</dbReference>
<reference evidence="3 4" key="1">
    <citation type="submission" date="2021-11" db="EMBL/GenBank/DDBJ databases">
        <title>Aliifidinibius sp. nov., a new bacterium isolated from saline soil.</title>
        <authorList>
            <person name="Galisteo C."/>
            <person name="De La Haba R."/>
            <person name="Sanchez-Porro C."/>
            <person name="Ventosa A."/>
        </authorList>
    </citation>
    <scope>NUCLEOTIDE SEQUENCE [LARGE SCALE GENOMIC DNA]</scope>
    <source>
        <strain evidence="3 4">KACC 190600</strain>
    </source>
</reference>
<evidence type="ECO:0000256" key="1">
    <source>
        <dbReference type="ARBA" id="ARBA00023235"/>
    </source>
</evidence>
<dbReference type="PANTHER" id="PTHR43475:SF1">
    <property type="entry name" value="METHYLTHIORIBOSE-1-PHOSPHATE ISOMERASE"/>
    <property type="match status" value="1"/>
</dbReference>
<dbReference type="Pfam" id="PF01008">
    <property type="entry name" value="IF-2B"/>
    <property type="match status" value="1"/>
</dbReference>
<comment type="function">
    <text evidence="2">Catalyzes the interconversion of methylthioribose-1-phosphate (MTR-1-P) into methylthioribulose-1-phosphate (MTRu-1-P).</text>
</comment>
<comment type="catalytic activity">
    <reaction evidence="2">
        <text>5-(methylsulfanyl)-alpha-D-ribose 1-phosphate = 5-(methylsulfanyl)-D-ribulose 1-phosphate</text>
        <dbReference type="Rhea" id="RHEA:19989"/>
        <dbReference type="ChEBI" id="CHEBI:58533"/>
        <dbReference type="ChEBI" id="CHEBI:58548"/>
        <dbReference type="EC" id="5.3.1.23"/>
    </reaction>
</comment>
<dbReference type="NCBIfam" id="NF004326">
    <property type="entry name" value="PRK05720.1"/>
    <property type="match status" value="1"/>
</dbReference>
<evidence type="ECO:0000313" key="4">
    <source>
        <dbReference type="Proteomes" id="UP001207337"/>
    </source>
</evidence>
<dbReference type="InterPro" id="IPR005251">
    <property type="entry name" value="IF-M1Pi"/>
</dbReference>
<sequence length="353" mass="39473">MSNDSDAAIQSIEWREDHLRILDQTYLPGREVYSDIRDVGRIWEAIQKERIRGASAIGIAAAYGLYLGIKELPNDSFHSFSIEVKRLSEYLESARPSVRNLQWSLNRIQKTIQAHEEKEIAEIKDIVLKTAITIDDETKRGCKKIGEYGMDLIPKKARILTHANTGSLATGKYGTALSAIFQAHKNNTDLKVWVSETRPLLQGARLTAWELKNAEIPMTLITDSTAGLLMHQKEVDLILVGSDHIAANGDSAGKVGTYPLAVLAKENNIPFYVAAPFSTIDMELQAGDAFSHEERESEEVTHFEGTEIAPSKVEAYNPAFDITPNKYITAYITEKGIVKPPFEQNFKELLKRN</sequence>
<keyword evidence="4" id="KW-1185">Reference proteome</keyword>
<dbReference type="SUPFAM" id="SSF100950">
    <property type="entry name" value="NagB/RpiA/CoA transferase-like"/>
    <property type="match status" value="1"/>
</dbReference>
<keyword evidence="1 2" id="KW-0413">Isomerase</keyword>
<dbReference type="RefSeq" id="WP_265790098.1">
    <property type="nucleotide sequence ID" value="NZ_BAABRS010000002.1"/>
</dbReference>
<dbReference type="EC" id="5.3.1.23" evidence="2"/>
<comment type="caution">
    <text evidence="2">Lacks conserved residue(s) required for the propagation of feature annotation.</text>
</comment>
<feature type="active site" description="Proton donor" evidence="2">
    <location>
        <position position="243"/>
    </location>
</feature>
<dbReference type="InterPro" id="IPR011559">
    <property type="entry name" value="Initiation_fac_2B_a/b/d"/>
</dbReference>
<comment type="pathway">
    <text evidence="2">Amino-acid biosynthesis; L-methionine biosynthesis via salvage pathway; L-methionine from S-methyl-5-thio-alpha-D-ribose 1-phosphate: step 1/6.</text>
</comment>
<organism evidence="3 4">
    <name type="scientific">Fodinibius salicampi</name>
    <dbReference type="NCBI Taxonomy" id="1920655"/>
    <lineage>
        <taxon>Bacteria</taxon>
        <taxon>Pseudomonadati</taxon>
        <taxon>Balneolota</taxon>
        <taxon>Balneolia</taxon>
        <taxon>Balneolales</taxon>
        <taxon>Balneolaceae</taxon>
        <taxon>Fodinibius</taxon>
    </lineage>
</organism>
<dbReference type="Gene3D" id="3.40.50.10470">
    <property type="entry name" value="Translation initiation factor eif-2b, domain 2"/>
    <property type="match status" value="1"/>
</dbReference>
<feature type="binding site" evidence="2">
    <location>
        <begin position="253"/>
        <end position="254"/>
    </location>
    <ligand>
        <name>substrate</name>
    </ligand>
</feature>
<feature type="binding site" evidence="2">
    <location>
        <position position="95"/>
    </location>
    <ligand>
        <name>substrate</name>
    </ligand>
</feature>
<keyword evidence="2" id="KW-0028">Amino-acid biosynthesis</keyword>
<dbReference type="GO" id="GO:0046523">
    <property type="term" value="F:S-methyl-5-thioribose-1-phosphate isomerase activity"/>
    <property type="evidence" value="ECO:0007669"/>
    <property type="project" value="UniProtKB-EC"/>
</dbReference>
<comment type="similarity">
    <text evidence="2">Belongs to the EIF-2B alpha/beta/delta subunits family. MtnA subfamily.</text>
</comment>
<dbReference type="Gene3D" id="1.20.120.420">
    <property type="entry name" value="translation initiation factor eif-2b, domain 1"/>
    <property type="match status" value="1"/>
</dbReference>
<dbReference type="InterPro" id="IPR000649">
    <property type="entry name" value="IF-2B-related"/>
</dbReference>
<feature type="binding site" evidence="2">
    <location>
        <position position="202"/>
    </location>
    <ligand>
        <name>substrate</name>
    </ligand>
</feature>
<dbReference type="NCBIfam" id="TIGR00524">
    <property type="entry name" value="eIF-2B_rel"/>
    <property type="match status" value="1"/>
</dbReference>
<dbReference type="HAMAP" id="MF_01678">
    <property type="entry name" value="Salvage_MtnA"/>
    <property type="match status" value="1"/>
</dbReference>
<name>A0ABT3Q049_9BACT</name>
<comment type="caution">
    <text evidence="3">The sequence shown here is derived from an EMBL/GenBank/DDBJ whole genome shotgun (WGS) entry which is preliminary data.</text>
</comment>
<protein>
    <recommendedName>
        <fullName evidence="2">Methylthioribose-1-phosphate isomerase</fullName>
        <shortName evidence="2">M1Pi</shortName>
        <shortName evidence="2">MTR-1-P isomerase</shortName>
        <ecNumber evidence="2">5.3.1.23</ecNumber>
    </recommendedName>
    <alternativeName>
        <fullName evidence="2">S-methyl-5-thioribose-1-phosphate isomerase</fullName>
    </alternativeName>
</protein>
<dbReference type="InterPro" id="IPR037171">
    <property type="entry name" value="NagB/RpiA_transferase-like"/>
</dbReference>
<dbReference type="EMBL" id="JAJNDC010000002">
    <property type="protein sequence ID" value="MCW9713433.1"/>
    <property type="molecule type" value="Genomic_DNA"/>
</dbReference>
<feature type="binding site" evidence="2">
    <location>
        <begin position="52"/>
        <end position="54"/>
    </location>
    <ligand>
        <name>substrate</name>
    </ligand>
</feature>
<keyword evidence="2" id="KW-0486">Methionine biosynthesis</keyword>
<dbReference type="NCBIfam" id="TIGR00512">
    <property type="entry name" value="salvage_mtnA"/>
    <property type="match status" value="1"/>
</dbReference>
<gene>
    <name evidence="2 3" type="primary">mtnA</name>
    <name evidence="3" type="ORF">LQ318_10990</name>
</gene>